<keyword evidence="5" id="KW-0808">Transferase</keyword>
<keyword evidence="2" id="KW-0270">Exopolysaccharide synthesis</keyword>
<evidence type="ECO:0000256" key="3">
    <source>
        <dbReference type="SAM" id="Phobius"/>
    </source>
</evidence>
<dbReference type="InterPro" id="IPR003362">
    <property type="entry name" value="Bact_transf"/>
</dbReference>
<evidence type="ECO:0000256" key="1">
    <source>
        <dbReference type="ARBA" id="ARBA00006464"/>
    </source>
</evidence>
<dbReference type="RefSeq" id="WP_245499624.1">
    <property type="nucleotide sequence ID" value="NZ_SMAK01000002.1"/>
</dbReference>
<dbReference type="EMBL" id="SMAK01000002">
    <property type="protein sequence ID" value="TCT12620.1"/>
    <property type="molecule type" value="Genomic_DNA"/>
</dbReference>
<reference evidence="5 6" key="1">
    <citation type="submission" date="2019-03" db="EMBL/GenBank/DDBJ databases">
        <title>Genomic Encyclopedia of Type Strains, Phase IV (KMG-IV): sequencing the most valuable type-strain genomes for metagenomic binning, comparative biology and taxonomic classification.</title>
        <authorList>
            <person name="Goeker M."/>
        </authorList>
    </citation>
    <scope>NUCLEOTIDE SEQUENCE [LARGE SCALE GENOMIC DNA]</scope>
    <source>
        <strain evidence="5 6">DSM 19345</strain>
    </source>
</reference>
<keyword evidence="3" id="KW-0472">Membrane</keyword>
<evidence type="ECO:0000259" key="4">
    <source>
        <dbReference type="Pfam" id="PF02397"/>
    </source>
</evidence>
<dbReference type="AlphaFoldDB" id="A0A4R3ML69"/>
<evidence type="ECO:0000256" key="2">
    <source>
        <dbReference type="ARBA" id="ARBA00023169"/>
    </source>
</evidence>
<proteinExistence type="inferred from homology"/>
<dbReference type="Pfam" id="PF02397">
    <property type="entry name" value="Bac_transf"/>
    <property type="match status" value="1"/>
</dbReference>
<name>A0A4R3ML69_9HYPH</name>
<dbReference type="PANTHER" id="PTHR30576">
    <property type="entry name" value="COLANIC BIOSYNTHESIS UDP-GLUCOSE LIPID CARRIER TRANSFERASE"/>
    <property type="match status" value="1"/>
</dbReference>
<comment type="similarity">
    <text evidence="1">Belongs to the bacterial sugar transferase family.</text>
</comment>
<gene>
    <name evidence="5" type="ORF">EDC22_102305</name>
</gene>
<keyword evidence="6" id="KW-1185">Reference proteome</keyword>
<evidence type="ECO:0000313" key="5">
    <source>
        <dbReference type="EMBL" id="TCT12620.1"/>
    </source>
</evidence>
<comment type="caution">
    <text evidence="5">The sequence shown here is derived from an EMBL/GenBank/DDBJ whole genome shotgun (WGS) entry which is preliminary data.</text>
</comment>
<feature type="transmembrane region" description="Helical" evidence="3">
    <location>
        <begin position="12"/>
        <end position="35"/>
    </location>
</feature>
<dbReference type="PANTHER" id="PTHR30576:SF20">
    <property type="entry name" value="QUINOVOSAMINEPHOSPHOTRANSFERAE-RELATED"/>
    <property type="match status" value="1"/>
</dbReference>
<organism evidence="5 6">
    <name type="scientific">Tepidamorphus gemmatus</name>
    <dbReference type="NCBI Taxonomy" id="747076"/>
    <lineage>
        <taxon>Bacteria</taxon>
        <taxon>Pseudomonadati</taxon>
        <taxon>Pseudomonadota</taxon>
        <taxon>Alphaproteobacteria</taxon>
        <taxon>Hyphomicrobiales</taxon>
        <taxon>Tepidamorphaceae</taxon>
        <taxon>Tepidamorphus</taxon>
    </lineage>
</organism>
<accession>A0A4R3ML69</accession>
<dbReference type="GO" id="GO:0016780">
    <property type="term" value="F:phosphotransferase activity, for other substituted phosphate groups"/>
    <property type="evidence" value="ECO:0007669"/>
    <property type="project" value="TreeGrafter"/>
</dbReference>
<feature type="domain" description="Bacterial sugar transferase" evidence="4">
    <location>
        <begin position="7"/>
        <end position="197"/>
    </location>
</feature>
<keyword evidence="3" id="KW-1133">Transmembrane helix</keyword>
<sequence>MPADLTKRAFDILASAIGLVVLSPVLLAIGLAIRLESGPPVLFRQTRVGRGGALFTIHKFRTMRPAAGSRITAAGDPRVTRVGAFLRRTKLDELPQLWDILRGVMSFVGPRPEVPDMLAYYPPGDRAKLLSVRPGITDLATLEFRDEEAILAGANDVERAYLEEVVPRKLALATRYVDSRSFTLDMQILARTLAALVRRPPDQPRPR</sequence>
<evidence type="ECO:0000313" key="6">
    <source>
        <dbReference type="Proteomes" id="UP000295678"/>
    </source>
</evidence>
<dbReference type="GO" id="GO:0000271">
    <property type="term" value="P:polysaccharide biosynthetic process"/>
    <property type="evidence" value="ECO:0007669"/>
    <property type="project" value="UniProtKB-KW"/>
</dbReference>
<keyword evidence="3" id="KW-0812">Transmembrane</keyword>
<dbReference type="Proteomes" id="UP000295678">
    <property type="component" value="Unassembled WGS sequence"/>
</dbReference>
<protein>
    <submittedName>
        <fullName evidence="5">Lipopolysaccharide/colanic/teichoic acid biosynthesis glycosyltransferase</fullName>
    </submittedName>
</protein>